<proteinExistence type="inferred from homology"/>
<keyword evidence="2 6" id="KW-0489">Methyltransferase</keyword>
<dbReference type="PROSITE" id="PS00092">
    <property type="entry name" value="N6_MTASE"/>
    <property type="match status" value="1"/>
</dbReference>
<keyword evidence="7" id="KW-1185">Reference proteome</keyword>
<dbReference type="GO" id="GO:0032259">
    <property type="term" value="P:methylation"/>
    <property type="evidence" value="ECO:0007669"/>
    <property type="project" value="UniProtKB-KW"/>
</dbReference>
<evidence type="ECO:0000256" key="3">
    <source>
        <dbReference type="ARBA" id="ARBA00022679"/>
    </source>
</evidence>
<dbReference type="PRINTS" id="PR00508">
    <property type="entry name" value="S21N4MTFRASE"/>
</dbReference>
<dbReference type="InterPro" id="IPR001091">
    <property type="entry name" value="RM_Methyltransferase"/>
</dbReference>
<dbReference type="InterPro" id="IPR002941">
    <property type="entry name" value="DNA_methylase_N4/N6"/>
</dbReference>
<evidence type="ECO:0000256" key="2">
    <source>
        <dbReference type="ARBA" id="ARBA00022603"/>
    </source>
</evidence>
<organism evidence="6 7">
    <name type="scientific">Brachyspira innocens</name>
    <dbReference type="NCBI Taxonomy" id="13264"/>
    <lineage>
        <taxon>Bacteria</taxon>
        <taxon>Pseudomonadati</taxon>
        <taxon>Spirochaetota</taxon>
        <taxon>Spirochaetia</taxon>
        <taxon>Brachyspirales</taxon>
        <taxon>Brachyspiraceae</taxon>
        <taxon>Brachyspira</taxon>
    </lineage>
</organism>
<reference evidence="6" key="1">
    <citation type="submission" date="2023-07" db="EMBL/GenBank/DDBJ databases">
        <title>Mucosal microbiota of week-old chicken and adult hens.</title>
        <authorList>
            <person name="Volf J."/>
            <person name="Karasova D."/>
            <person name="Crhanova M."/>
            <person name="Faldynova M."/>
            <person name="Prikrylova H."/>
            <person name="Zeman M."/>
            <person name="Babak V."/>
            <person name="Rajova J."/>
            <person name="Rychlik I."/>
        </authorList>
    </citation>
    <scope>NUCLEOTIDE SEQUENCE</scope>
    <source>
        <strain evidence="6">ET902</strain>
    </source>
</reference>
<name>A0ABT8YZ87_9SPIR</name>
<evidence type="ECO:0000313" key="6">
    <source>
        <dbReference type="EMBL" id="MDO7021203.1"/>
    </source>
</evidence>
<dbReference type="PANTHER" id="PTHR13370:SF3">
    <property type="entry name" value="TRNA (GUANINE(10)-N2)-METHYLTRANSFERASE HOMOLOG"/>
    <property type="match status" value="1"/>
</dbReference>
<comment type="similarity">
    <text evidence="1 4">Belongs to the N(4)/N(6)-methyltransferase family.</text>
</comment>
<dbReference type="Pfam" id="PF01555">
    <property type="entry name" value="N6_N4_Mtase"/>
    <property type="match status" value="1"/>
</dbReference>
<dbReference type="EC" id="2.1.1.-" evidence="4"/>
<dbReference type="RefSeq" id="WP_304385375.1">
    <property type="nucleotide sequence ID" value="NZ_JAUPBL010000047.1"/>
</dbReference>
<dbReference type="PANTHER" id="PTHR13370">
    <property type="entry name" value="RNA METHYLASE-RELATED"/>
    <property type="match status" value="1"/>
</dbReference>
<evidence type="ECO:0000313" key="7">
    <source>
        <dbReference type="Proteomes" id="UP001175147"/>
    </source>
</evidence>
<accession>A0ABT8YZ87</accession>
<evidence type="ECO:0000256" key="1">
    <source>
        <dbReference type="ARBA" id="ARBA00006594"/>
    </source>
</evidence>
<evidence type="ECO:0000256" key="4">
    <source>
        <dbReference type="RuleBase" id="RU362026"/>
    </source>
</evidence>
<gene>
    <name evidence="6" type="ORF">Q5M86_10505</name>
</gene>
<sequence>MSFNIIKGDCLEVLDTIEENSIDMIFADPPYNLSNNGITCHAGKMVSVNKGEWDKSLGFEEDTAFHEAWISKCRRVLKDEGTIWISGTNHSIYKCGYILEKLGFYILNDIVWYKPNAAPNLSCKVFTHSHETILWAKKNKNAKHYYNYDLMKNMDFEDDKLKSKGKQMRSVWSISSPSKSEKIHGKHPTQKPLKLLTRIILASTKENDTILDPFNGSGTTAAACKIIGNRNYIGIEIDENYIELTNKRLNDIDNKESFL</sequence>
<dbReference type="InterPro" id="IPR002052">
    <property type="entry name" value="DNA_methylase_N6_adenine_CS"/>
</dbReference>
<dbReference type="InterPro" id="IPR029063">
    <property type="entry name" value="SAM-dependent_MTases_sf"/>
</dbReference>
<comment type="caution">
    <text evidence="6">The sequence shown here is derived from an EMBL/GenBank/DDBJ whole genome shotgun (WGS) entry which is preliminary data.</text>
</comment>
<evidence type="ECO:0000259" key="5">
    <source>
        <dbReference type="Pfam" id="PF01555"/>
    </source>
</evidence>
<dbReference type="SUPFAM" id="SSF53335">
    <property type="entry name" value="S-adenosyl-L-methionine-dependent methyltransferases"/>
    <property type="match status" value="1"/>
</dbReference>
<dbReference type="EMBL" id="JAUPBM010000157">
    <property type="protein sequence ID" value="MDO7021203.1"/>
    <property type="molecule type" value="Genomic_DNA"/>
</dbReference>
<feature type="domain" description="DNA methylase N-4/N-6" evidence="5">
    <location>
        <begin position="22"/>
        <end position="247"/>
    </location>
</feature>
<dbReference type="GO" id="GO:0008168">
    <property type="term" value="F:methyltransferase activity"/>
    <property type="evidence" value="ECO:0007669"/>
    <property type="project" value="UniProtKB-KW"/>
</dbReference>
<protein>
    <recommendedName>
        <fullName evidence="4">Methyltransferase</fullName>
        <ecNumber evidence="4">2.1.1.-</ecNumber>
    </recommendedName>
</protein>
<dbReference type="Proteomes" id="UP001175147">
    <property type="component" value="Unassembled WGS sequence"/>
</dbReference>
<dbReference type="Gene3D" id="3.40.50.150">
    <property type="entry name" value="Vaccinia Virus protein VP39"/>
    <property type="match status" value="1"/>
</dbReference>
<keyword evidence="3 6" id="KW-0808">Transferase</keyword>